<feature type="compositionally biased region" description="Polar residues" evidence="1">
    <location>
        <begin position="216"/>
        <end position="225"/>
    </location>
</feature>
<dbReference type="EMBL" id="CP065628">
    <property type="protein sequence ID" value="QPR29875.1"/>
    <property type="molecule type" value="Genomic_DNA"/>
</dbReference>
<dbReference type="Proteomes" id="UP000595198">
    <property type="component" value="Chromosome"/>
</dbReference>
<evidence type="ECO:0000313" key="6">
    <source>
        <dbReference type="Proteomes" id="UP000594774"/>
    </source>
</evidence>
<dbReference type="Pfam" id="PF26572">
    <property type="entry name" value="DUF8185"/>
    <property type="match status" value="1"/>
</dbReference>
<dbReference type="InterPro" id="IPR058323">
    <property type="entry name" value="DUF8010"/>
</dbReference>
<proteinExistence type="predicted"/>
<evidence type="ECO:0008006" key="8">
    <source>
        <dbReference type="Google" id="ProtNLM"/>
    </source>
</evidence>
<dbReference type="Proteomes" id="UP000594774">
    <property type="component" value="Chromosome"/>
</dbReference>
<evidence type="ECO:0000259" key="3">
    <source>
        <dbReference type="Pfam" id="PF26572"/>
    </source>
</evidence>
<sequence>MTTSHPAAELTFGTPDALKNLGVLAHKAYALDENTLLRIRARKTTSSTSSTAAGISSSPEPTAAPAMSQVWVKTPIGPLAMRTIALHALPDDIIVTAAEIKDIAVRAFAQAKSSDNAEDKEALLTALPYRVHAQSASSWPGFLPVPEGWQVVDYVPATAFRTLEKQGRAVAVESSGPMGMPPSLLDQKVLTVSGGTSDAATGTATASGEAAVHTGEGQSQETSKSVVDVTMRDVFALCAMGFIPEQPDEKEPVRVSTKGRWHRLDGRFGSIFTLESFGVLPLLN</sequence>
<feature type="domain" description="DUF8010" evidence="2">
    <location>
        <begin position="7"/>
        <end position="107"/>
    </location>
</feature>
<dbReference type="RefSeq" id="WP_197914112.1">
    <property type="nucleotide sequence ID" value="NZ_CP065628.1"/>
</dbReference>
<gene>
    <name evidence="4" type="ORF">I6G95_06260</name>
    <name evidence="5" type="ORF">I6H48_06830</name>
</gene>
<evidence type="ECO:0000313" key="5">
    <source>
        <dbReference type="EMBL" id="QQB81712.1"/>
    </source>
</evidence>
<dbReference type="AlphaFoldDB" id="A0AB37G4Q0"/>
<evidence type="ECO:0000313" key="7">
    <source>
        <dbReference type="Proteomes" id="UP000595198"/>
    </source>
</evidence>
<protein>
    <recommendedName>
        <fullName evidence="8">MbtH family protein</fullName>
    </recommendedName>
</protein>
<evidence type="ECO:0000256" key="1">
    <source>
        <dbReference type="SAM" id="MobiDB-lite"/>
    </source>
</evidence>
<evidence type="ECO:0000313" key="4">
    <source>
        <dbReference type="EMBL" id="QPR29875.1"/>
    </source>
</evidence>
<keyword evidence="7" id="KW-1185">Reference proteome</keyword>
<reference evidence="6 7" key="1">
    <citation type="submission" date="2020-12" db="EMBL/GenBank/DDBJ databases">
        <title>FDA dAtabase for Regulatory Grade micrObial Sequences (FDA-ARGOS): Supporting development and validation of Infectious Disease Dx tests.</title>
        <authorList>
            <person name="Sproer C."/>
            <person name="Gronow S."/>
            <person name="Severitt S."/>
            <person name="Schroder I."/>
            <person name="Tallon L."/>
            <person name="Sadzewicz L."/>
            <person name="Zhao X."/>
            <person name="Boylan J."/>
            <person name="Ott S."/>
            <person name="Bowen H."/>
            <person name="Vavikolanu K."/>
            <person name="Mehta A."/>
            <person name="Aluvathingal J."/>
            <person name="Nadendla S."/>
            <person name="Lowell S."/>
            <person name="Myers T."/>
            <person name="Yan Y."/>
            <person name="Sichtig H."/>
        </authorList>
    </citation>
    <scope>NUCLEOTIDE SEQUENCE [LARGE SCALE GENOMIC DNA]</scope>
    <source>
        <strain evidence="4 6">FDAARGOS_938</strain>
        <strain evidence="5 7">FDAARGOS_991</strain>
    </source>
</reference>
<evidence type="ECO:0000259" key="2">
    <source>
        <dbReference type="Pfam" id="PF26035"/>
    </source>
</evidence>
<dbReference type="Pfam" id="PF26035">
    <property type="entry name" value="DUF8010"/>
    <property type="match status" value="1"/>
</dbReference>
<accession>A0AB37G4Q0</accession>
<feature type="compositionally biased region" description="Low complexity" evidence="1">
    <location>
        <begin position="196"/>
        <end position="211"/>
    </location>
</feature>
<dbReference type="InterPro" id="IPR058498">
    <property type="entry name" value="DUF8185"/>
</dbReference>
<organism evidence="4 6">
    <name type="scientific">Corynebacterium amycolatum</name>
    <dbReference type="NCBI Taxonomy" id="43765"/>
    <lineage>
        <taxon>Bacteria</taxon>
        <taxon>Bacillati</taxon>
        <taxon>Actinomycetota</taxon>
        <taxon>Actinomycetes</taxon>
        <taxon>Mycobacteriales</taxon>
        <taxon>Corynebacteriaceae</taxon>
        <taxon>Corynebacterium</taxon>
    </lineage>
</organism>
<feature type="domain" description="DUF8185" evidence="3">
    <location>
        <begin position="146"/>
        <end position="273"/>
    </location>
</feature>
<name>A0AB37G4Q0_CORAY</name>
<feature type="region of interest" description="Disordered" evidence="1">
    <location>
        <begin position="196"/>
        <end position="225"/>
    </location>
</feature>
<dbReference type="EMBL" id="CP066023">
    <property type="protein sequence ID" value="QQB81712.1"/>
    <property type="molecule type" value="Genomic_DNA"/>
</dbReference>